<feature type="compositionally biased region" description="Low complexity" evidence="1">
    <location>
        <begin position="289"/>
        <end position="300"/>
    </location>
</feature>
<organism evidence="3 4">
    <name type="scientific">Tetradesmus obliquus</name>
    <name type="common">Green alga</name>
    <name type="synonym">Acutodesmus obliquus</name>
    <dbReference type="NCBI Taxonomy" id="3088"/>
    <lineage>
        <taxon>Eukaryota</taxon>
        <taxon>Viridiplantae</taxon>
        <taxon>Chlorophyta</taxon>
        <taxon>core chlorophytes</taxon>
        <taxon>Chlorophyceae</taxon>
        <taxon>CS clade</taxon>
        <taxon>Sphaeropleales</taxon>
        <taxon>Scenedesmaceae</taxon>
        <taxon>Tetradesmus</taxon>
    </lineage>
</organism>
<evidence type="ECO:0000256" key="1">
    <source>
        <dbReference type="SAM" id="MobiDB-lite"/>
    </source>
</evidence>
<feature type="compositionally biased region" description="Low complexity" evidence="1">
    <location>
        <begin position="168"/>
        <end position="183"/>
    </location>
</feature>
<feature type="compositionally biased region" description="Basic and acidic residues" evidence="1">
    <location>
        <begin position="193"/>
        <end position="222"/>
    </location>
</feature>
<dbReference type="EMBL" id="CP126208">
    <property type="protein sequence ID" value="WIA07949.1"/>
    <property type="molecule type" value="Genomic_DNA"/>
</dbReference>
<feature type="compositionally biased region" description="Polar residues" evidence="1">
    <location>
        <begin position="383"/>
        <end position="405"/>
    </location>
</feature>
<keyword evidence="2" id="KW-0812">Transmembrane</keyword>
<feature type="compositionally biased region" description="Gly residues" evidence="1">
    <location>
        <begin position="371"/>
        <end position="381"/>
    </location>
</feature>
<proteinExistence type="predicted"/>
<feature type="compositionally biased region" description="Low complexity" evidence="1">
    <location>
        <begin position="444"/>
        <end position="465"/>
    </location>
</feature>
<protein>
    <submittedName>
        <fullName evidence="3">Uncharacterized protein</fullName>
    </submittedName>
</protein>
<feature type="compositionally biased region" description="Low complexity" evidence="1">
    <location>
        <begin position="145"/>
        <end position="160"/>
    </location>
</feature>
<feature type="compositionally biased region" description="Low complexity" evidence="1">
    <location>
        <begin position="116"/>
        <end position="138"/>
    </location>
</feature>
<keyword evidence="2" id="KW-1133">Transmembrane helix</keyword>
<sequence length="500" mass="49816">MSPSNRLALFGAAGISLSLLLLARLLRRRKNKKKSKPHSEDGTLTKRAGSRQQGVKSPSGRSRVAGATPRAAKSTTADSSAGTASSSANAAAFTTASGKPGTVKRRVVKTRSPKPATAAAGSSGAAAAAADASSSTAGPFAPVGSSSAAPQAAAASLDAAEAQRRSSRSSASPAGGSTPGSSSKQPRLTVADVIRESIKLKQKNERLRQQLNLRPERSERRSSSSSGRSSGRSGSSSSSRSGNGASSSSTAAAAAAAPDAEATSSRPSSSNNGSGNGSSSSRRVERGEGSSSSGGSSSRSALKLSAADIMREMAGLKAENMEMVKLLAAQLAEVRAQNAELMAAFHRRETLAAVQEDPEGERSSKGASGAAAGGLLGGTEGGNSTPNTGSELGTTGDSTPNTGSELGSFKDRLRLPGFGRAPGSTGGSDAGSSLRSAPAGIGSGSKSSRGGLWRWASGGRRAGGAMTADNASIPDSMGSPRSNASVPIETLVDLLDWGAR</sequence>
<evidence type="ECO:0000313" key="3">
    <source>
        <dbReference type="EMBL" id="WIA07949.1"/>
    </source>
</evidence>
<feature type="compositionally biased region" description="Polar residues" evidence="1">
    <location>
        <begin position="50"/>
        <end position="60"/>
    </location>
</feature>
<accession>A0ABY8TFU6</accession>
<feature type="compositionally biased region" description="Low complexity" evidence="1">
    <location>
        <begin position="71"/>
        <end position="97"/>
    </location>
</feature>
<gene>
    <name evidence="3" type="ORF">OEZ85_007424</name>
</gene>
<feature type="compositionally biased region" description="Low complexity" evidence="1">
    <location>
        <begin position="223"/>
        <end position="281"/>
    </location>
</feature>
<keyword evidence="2" id="KW-0472">Membrane</keyword>
<reference evidence="3 4" key="1">
    <citation type="submission" date="2023-05" db="EMBL/GenBank/DDBJ databases">
        <title>A 100% complete, gapless, phased diploid assembly of the Scenedesmus obliquus UTEX 3031 genome.</title>
        <authorList>
            <person name="Biondi T.C."/>
            <person name="Hanschen E.R."/>
            <person name="Kwon T."/>
            <person name="Eng W."/>
            <person name="Kruse C.P.S."/>
            <person name="Koehler S.I."/>
            <person name="Kunde Y."/>
            <person name="Gleasner C.D."/>
            <person name="You Mak K.T."/>
            <person name="Polle J."/>
            <person name="Hovde B.T."/>
            <person name="Starkenburg S.R."/>
        </authorList>
    </citation>
    <scope>NUCLEOTIDE SEQUENCE [LARGE SCALE GENOMIC DNA]</scope>
    <source>
        <strain evidence="3 4">DOE0152z</strain>
    </source>
</reference>
<feature type="region of interest" description="Disordered" evidence="1">
    <location>
        <begin position="29"/>
        <end position="301"/>
    </location>
</feature>
<evidence type="ECO:0000256" key="2">
    <source>
        <dbReference type="SAM" id="Phobius"/>
    </source>
</evidence>
<dbReference type="Proteomes" id="UP001244341">
    <property type="component" value="Chromosome 1b"/>
</dbReference>
<feature type="compositionally biased region" description="Basic residues" evidence="1">
    <location>
        <begin position="102"/>
        <end position="112"/>
    </location>
</feature>
<evidence type="ECO:0000313" key="4">
    <source>
        <dbReference type="Proteomes" id="UP001244341"/>
    </source>
</evidence>
<name>A0ABY8TFU6_TETOB</name>
<feature type="region of interest" description="Disordered" evidence="1">
    <location>
        <begin position="354"/>
        <end position="484"/>
    </location>
</feature>
<feature type="transmembrane region" description="Helical" evidence="2">
    <location>
        <begin position="6"/>
        <end position="26"/>
    </location>
</feature>
<keyword evidence="4" id="KW-1185">Reference proteome</keyword>